<dbReference type="AlphaFoldDB" id="A0A3B7M5R0"/>
<name>A0A3B7M5R0_9GAMM</name>
<gene>
    <name evidence="3" type="ORF">CDG60_15185</name>
</gene>
<sequence>MSNIYAAELLKQQDFPDNFKFYFKKTVGSNVVHWADQALEKLVRPRLKIAIVTETWPPEINGVAMSLLQLSKGLQASGHKILLIRPSQLHSCADFKPDRECLVKGQSIPKYPGLKFGWPQFMKLSAELDDFQPDVVHIVTEGPLGLAALQAAKSRKLPVSSGFHSAFQDFSRFFDLAFFVKPVQRYLRWFHNATHLTCVPSKDTEEALREFGVKCPLVVVGRGVDTERFSPAHRSEKIRRQWGATEQTRVMIYVGRVSPEKEVNVLIDAYNAMKKMGKADIKLVVVGDGPDKTRLEQIHKNTDIVFTGSLGGRDLASAYASADVFVFASQVETFGNVVLEAMASGLPVVAYDYACAALHLKHEVSGWLSPIGQASALIQHMYQLPENNVLRQMGAVAREKTLQAGWNYPVQQFEQALYAVAKETQVTS</sequence>
<accession>A0A3B7M5R0</accession>
<feature type="domain" description="Glycosyl transferase family 1" evidence="1">
    <location>
        <begin position="236"/>
        <end position="392"/>
    </location>
</feature>
<evidence type="ECO:0000259" key="2">
    <source>
        <dbReference type="Pfam" id="PF13439"/>
    </source>
</evidence>
<organism evidence="3 4">
    <name type="scientific">Acinetobacter chinensis</name>
    <dbReference type="NCBI Taxonomy" id="2004650"/>
    <lineage>
        <taxon>Bacteria</taxon>
        <taxon>Pseudomonadati</taxon>
        <taxon>Pseudomonadota</taxon>
        <taxon>Gammaproteobacteria</taxon>
        <taxon>Moraxellales</taxon>
        <taxon>Moraxellaceae</taxon>
        <taxon>Acinetobacter</taxon>
    </lineage>
</organism>
<dbReference type="Proteomes" id="UP000263753">
    <property type="component" value="Chromosome"/>
</dbReference>
<proteinExistence type="predicted"/>
<dbReference type="RefSeq" id="WP_087513071.1">
    <property type="nucleotide sequence ID" value="NZ_CP032134.1"/>
</dbReference>
<dbReference type="InterPro" id="IPR050194">
    <property type="entry name" value="Glycosyltransferase_grp1"/>
</dbReference>
<dbReference type="Gene3D" id="3.40.50.2000">
    <property type="entry name" value="Glycogen Phosphorylase B"/>
    <property type="match status" value="2"/>
</dbReference>
<dbReference type="GO" id="GO:0016757">
    <property type="term" value="F:glycosyltransferase activity"/>
    <property type="evidence" value="ECO:0007669"/>
    <property type="project" value="InterPro"/>
</dbReference>
<evidence type="ECO:0000313" key="4">
    <source>
        <dbReference type="Proteomes" id="UP000263753"/>
    </source>
</evidence>
<dbReference type="Pfam" id="PF13439">
    <property type="entry name" value="Glyco_transf_4"/>
    <property type="match status" value="1"/>
</dbReference>
<evidence type="ECO:0000313" key="3">
    <source>
        <dbReference type="EMBL" id="AXY57789.1"/>
    </source>
</evidence>
<protein>
    <submittedName>
        <fullName evidence="3">Glycosyltransferase family 1 protein</fullName>
    </submittedName>
</protein>
<dbReference type="CDD" id="cd03814">
    <property type="entry name" value="GT4-like"/>
    <property type="match status" value="1"/>
</dbReference>
<dbReference type="InterPro" id="IPR001296">
    <property type="entry name" value="Glyco_trans_1"/>
</dbReference>
<dbReference type="PANTHER" id="PTHR45947">
    <property type="entry name" value="SULFOQUINOVOSYL TRANSFERASE SQD2"/>
    <property type="match status" value="1"/>
</dbReference>
<reference evidence="4" key="1">
    <citation type="submission" date="2018-09" db="EMBL/GenBank/DDBJ databases">
        <title>The complete genome of Acinetobacter sp. strain WCHAc010005.</title>
        <authorList>
            <person name="Hu Y."/>
            <person name="Long H."/>
            <person name="Feng Y."/>
            <person name="Zong Z."/>
        </authorList>
    </citation>
    <scope>NUCLEOTIDE SEQUENCE [LARGE SCALE GENOMIC DNA]</scope>
    <source>
        <strain evidence="4">WCHAc010005</strain>
    </source>
</reference>
<dbReference type="Pfam" id="PF00534">
    <property type="entry name" value="Glycos_transf_1"/>
    <property type="match status" value="1"/>
</dbReference>
<evidence type="ECO:0000259" key="1">
    <source>
        <dbReference type="Pfam" id="PF00534"/>
    </source>
</evidence>
<dbReference type="InterPro" id="IPR028098">
    <property type="entry name" value="Glyco_trans_4-like_N"/>
</dbReference>
<dbReference type="KEGG" id="achi:CDG60_15185"/>
<dbReference type="EMBL" id="CP032134">
    <property type="protein sequence ID" value="AXY57789.1"/>
    <property type="molecule type" value="Genomic_DNA"/>
</dbReference>
<keyword evidence="3" id="KW-0808">Transferase</keyword>
<feature type="domain" description="Glycosyltransferase subfamily 4-like N-terminal" evidence="2">
    <location>
        <begin position="60"/>
        <end position="228"/>
    </location>
</feature>
<dbReference type="PANTHER" id="PTHR45947:SF3">
    <property type="entry name" value="SULFOQUINOVOSYL TRANSFERASE SQD2"/>
    <property type="match status" value="1"/>
</dbReference>
<dbReference type="SUPFAM" id="SSF53756">
    <property type="entry name" value="UDP-Glycosyltransferase/glycogen phosphorylase"/>
    <property type="match status" value="1"/>
</dbReference>